<comment type="caution">
    <text evidence="2">The sequence shown here is derived from an EMBL/GenBank/DDBJ whole genome shotgun (WGS) entry which is preliminary data.</text>
</comment>
<sequence length="454" mass="50454">MRDHQTSLELETYNSWKSNAQSFPQETGLPTNSVHMLDSRVSSSLELSDGWQGNSYKFQPRPFNLQLTPDQFMTPGDNNLPKDPLELRLSLSLGVAKGKKEDKDRSGYDKKTNACSRIAIDLEESTKQTTNEDEKHSSFDAAEIAMTSSFVGDSNSQERSYSVQSTGLKHNENMSHEKLLTGKQQLASRGVGCVDLNEVQLDDLSCHSDDAILFKEWRGQWQHDGNLKNGEDALILKPQNGHVHVMGAKCVVAILSGCEKTGEGDNVLCSDKIQITVEDVHPNGSSPSGKSSCISDDDSNPFSGTHGRSKVAETLSGEQDQTSSGSNGIKHECYDNIVKSAEVDNFIQIAAESLISLKNSACYQKSSTQTASNELENEDKEQSQCSYDSFELMTLKQAENSAVDFSVSSKPFEWSDGLTKDFGTKLRRGRRLKDFQRTYFRVWHLFLDMKLVKI</sequence>
<gene>
    <name evidence="2" type="ORF">F3Y22_tig00111403pilonHSYRG00155</name>
</gene>
<keyword evidence="2" id="KW-0560">Oxidoreductase</keyword>
<reference evidence="2" key="1">
    <citation type="submission" date="2019-09" db="EMBL/GenBank/DDBJ databases">
        <title>Draft genome information of white flower Hibiscus syriacus.</title>
        <authorList>
            <person name="Kim Y.-M."/>
        </authorList>
    </citation>
    <scope>NUCLEOTIDE SEQUENCE [LARGE SCALE GENOMIC DNA]</scope>
    <source>
        <strain evidence="2">YM2019G1</strain>
    </source>
</reference>
<keyword evidence="3" id="KW-1185">Reference proteome</keyword>
<evidence type="ECO:0000313" key="2">
    <source>
        <dbReference type="EMBL" id="KAE8678614.1"/>
    </source>
</evidence>
<dbReference type="EMBL" id="VEPZ02001332">
    <property type="protein sequence ID" value="KAE8678614.1"/>
    <property type="molecule type" value="Genomic_DNA"/>
</dbReference>
<keyword evidence="2" id="KW-0503">Monooxygenase</keyword>
<dbReference type="PANTHER" id="PTHR33167">
    <property type="entry name" value="TRANSCRIPTION FACTOR, PUTATIVE (DUF863)-RELATED"/>
    <property type="match status" value="1"/>
</dbReference>
<evidence type="ECO:0000256" key="1">
    <source>
        <dbReference type="SAM" id="MobiDB-lite"/>
    </source>
</evidence>
<proteinExistence type="predicted"/>
<organism evidence="2 3">
    <name type="scientific">Hibiscus syriacus</name>
    <name type="common">Rose of Sharon</name>
    <dbReference type="NCBI Taxonomy" id="106335"/>
    <lineage>
        <taxon>Eukaryota</taxon>
        <taxon>Viridiplantae</taxon>
        <taxon>Streptophyta</taxon>
        <taxon>Embryophyta</taxon>
        <taxon>Tracheophyta</taxon>
        <taxon>Spermatophyta</taxon>
        <taxon>Magnoliopsida</taxon>
        <taxon>eudicotyledons</taxon>
        <taxon>Gunneridae</taxon>
        <taxon>Pentapetalae</taxon>
        <taxon>rosids</taxon>
        <taxon>malvids</taxon>
        <taxon>Malvales</taxon>
        <taxon>Malvaceae</taxon>
        <taxon>Malvoideae</taxon>
        <taxon>Hibiscus</taxon>
    </lineage>
</organism>
<dbReference type="Proteomes" id="UP000436088">
    <property type="component" value="Unassembled WGS sequence"/>
</dbReference>
<feature type="compositionally biased region" description="Polar residues" evidence="1">
    <location>
        <begin position="316"/>
        <end position="327"/>
    </location>
</feature>
<dbReference type="AlphaFoldDB" id="A0A6A2YL09"/>
<evidence type="ECO:0000313" key="3">
    <source>
        <dbReference type="Proteomes" id="UP000436088"/>
    </source>
</evidence>
<protein>
    <submittedName>
        <fullName evidence="2">Flavin-binding monooxygenase family protein</fullName>
    </submittedName>
</protein>
<feature type="region of interest" description="Disordered" evidence="1">
    <location>
        <begin position="279"/>
        <end position="328"/>
    </location>
</feature>
<dbReference type="PANTHER" id="PTHR33167:SF29">
    <property type="entry name" value="T28K15.14 PROTEIN"/>
    <property type="match status" value="1"/>
</dbReference>
<feature type="compositionally biased region" description="Low complexity" evidence="1">
    <location>
        <begin position="285"/>
        <end position="294"/>
    </location>
</feature>
<name>A0A6A2YL09_HIBSY</name>
<dbReference type="GO" id="GO:0004497">
    <property type="term" value="F:monooxygenase activity"/>
    <property type="evidence" value="ECO:0007669"/>
    <property type="project" value="UniProtKB-KW"/>
</dbReference>
<accession>A0A6A2YL09</accession>